<dbReference type="Pfam" id="PF18972">
    <property type="entry name" value="Wheel"/>
    <property type="match status" value="1"/>
</dbReference>
<dbReference type="GO" id="GO:0006457">
    <property type="term" value="P:protein folding"/>
    <property type="evidence" value="ECO:0007669"/>
    <property type="project" value="TreeGrafter"/>
</dbReference>
<evidence type="ECO:0000313" key="6">
    <source>
        <dbReference type="Proteomes" id="UP001310594"/>
    </source>
</evidence>
<reference evidence="5" key="1">
    <citation type="submission" date="2023-08" db="EMBL/GenBank/DDBJ databases">
        <title>Black Yeasts Isolated from many extreme environments.</title>
        <authorList>
            <person name="Coleine C."/>
            <person name="Stajich J.E."/>
            <person name="Selbmann L."/>
        </authorList>
    </citation>
    <scope>NUCLEOTIDE SEQUENCE</scope>
    <source>
        <strain evidence="5">CCFEE 5810</strain>
    </source>
</reference>
<dbReference type="GO" id="GO:0051879">
    <property type="term" value="F:Hsp90 protein binding"/>
    <property type="evidence" value="ECO:0007669"/>
    <property type="project" value="InterPro"/>
</dbReference>
<dbReference type="InterPro" id="IPR044059">
    <property type="entry name" value="Csn1/TTC4_wheel"/>
</dbReference>
<dbReference type="GO" id="GO:0030544">
    <property type="term" value="F:Hsp70 protein binding"/>
    <property type="evidence" value="ECO:0007669"/>
    <property type="project" value="TreeGrafter"/>
</dbReference>
<dbReference type="Pfam" id="PF14559">
    <property type="entry name" value="TPR_19"/>
    <property type="match status" value="1"/>
</dbReference>
<dbReference type="InterPro" id="IPR011990">
    <property type="entry name" value="TPR-like_helical_dom_sf"/>
</dbReference>
<dbReference type="GO" id="GO:0005634">
    <property type="term" value="C:nucleus"/>
    <property type="evidence" value="ECO:0007669"/>
    <property type="project" value="TreeGrafter"/>
</dbReference>
<sequence>MASDGSSGLEAMMAMRAELPSSTKTADELVAEMKRMPLFMTSMDDMDEDNEMLQAIRAIAYEGTRAEVAGNFRTQGNECVKTKQWSDARTFYAKALAALKAPREAAPKDSDVAELDEEVEEKKERALEEACYANRALCHLEMKNYGSCNRDCAGALRMNPRNVKAWYRAAQACLALDKTPEALDACQGGLEIDSTNTALQSLLEKVKKRQTHLAEVDQARRDREQRVIRETATLRFALKQRNIAARKTATPPEMEDAGIKLEDPLDANSTLTIPMILLYPLHAQSDFVKACTEHETVAQHLEYILPTPWDEEHEYTPQSVECYMETVQGGLIKAGKKLSLLKLLASGKIEIVDGLVSVNVVPRARATEWIEDFKRRKGKA</sequence>
<accession>A0AAN7VXR8</accession>
<dbReference type="Gene3D" id="1.25.40.10">
    <property type="entry name" value="Tetratricopeptide repeat domain"/>
    <property type="match status" value="1"/>
</dbReference>
<evidence type="ECO:0000256" key="2">
    <source>
        <dbReference type="ARBA" id="ARBA00022803"/>
    </source>
</evidence>
<dbReference type="PANTHER" id="PTHR46035:SF1">
    <property type="entry name" value="TETRATRICOPEPTIDE REPEAT PROTEIN 4"/>
    <property type="match status" value="1"/>
</dbReference>
<name>A0AAN7VXR8_9PEZI</name>
<gene>
    <name evidence="5" type="primary">CNS1</name>
    <name evidence="5" type="ORF">LTR97_012826</name>
</gene>
<dbReference type="AlphaFoldDB" id="A0AAN7VXR8"/>
<proteinExistence type="inferred from homology"/>
<keyword evidence="1" id="KW-0677">Repeat</keyword>
<dbReference type="EMBL" id="JAVRQU010000031">
    <property type="protein sequence ID" value="KAK5689486.1"/>
    <property type="molecule type" value="Genomic_DNA"/>
</dbReference>
<evidence type="ECO:0000256" key="1">
    <source>
        <dbReference type="ARBA" id="ARBA00022737"/>
    </source>
</evidence>
<comment type="caution">
    <text evidence="5">The sequence shown here is derived from an EMBL/GenBank/DDBJ whole genome shotgun (WGS) entry which is preliminary data.</text>
</comment>
<dbReference type="PANTHER" id="PTHR46035">
    <property type="entry name" value="TETRATRICOPEPTIDE REPEAT PROTEIN 4"/>
    <property type="match status" value="1"/>
</dbReference>
<feature type="domain" description="Cns1/TTC4 wheel" evidence="4">
    <location>
        <begin position="263"/>
        <end position="373"/>
    </location>
</feature>
<keyword evidence="2" id="KW-0802">TPR repeat</keyword>
<dbReference type="InterPro" id="IPR019734">
    <property type="entry name" value="TPR_rpt"/>
</dbReference>
<comment type="similarity">
    <text evidence="3">Belongs to the TTC4 family.</text>
</comment>
<evidence type="ECO:0000313" key="5">
    <source>
        <dbReference type="EMBL" id="KAK5689486.1"/>
    </source>
</evidence>
<dbReference type="SMART" id="SM00028">
    <property type="entry name" value="TPR"/>
    <property type="match status" value="3"/>
</dbReference>
<dbReference type="GO" id="GO:0005829">
    <property type="term" value="C:cytosol"/>
    <property type="evidence" value="ECO:0007669"/>
    <property type="project" value="TreeGrafter"/>
</dbReference>
<protein>
    <submittedName>
        <fullName evidence="5">HSP70/90 co-chaperone</fullName>
    </submittedName>
</protein>
<evidence type="ECO:0000256" key="3">
    <source>
        <dbReference type="ARBA" id="ARBA00023602"/>
    </source>
</evidence>
<dbReference type="Proteomes" id="UP001310594">
    <property type="component" value="Unassembled WGS sequence"/>
</dbReference>
<dbReference type="CDD" id="cd21381">
    <property type="entry name" value="CTWD_TTC4"/>
    <property type="match status" value="1"/>
</dbReference>
<dbReference type="SUPFAM" id="SSF48452">
    <property type="entry name" value="TPR-like"/>
    <property type="match status" value="1"/>
</dbReference>
<organism evidence="5 6">
    <name type="scientific">Elasticomyces elasticus</name>
    <dbReference type="NCBI Taxonomy" id="574655"/>
    <lineage>
        <taxon>Eukaryota</taxon>
        <taxon>Fungi</taxon>
        <taxon>Dikarya</taxon>
        <taxon>Ascomycota</taxon>
        <taxon>Pezizomycotina</taxon>
        <taxon>Dothideomycetes</taxon>
        <taxon>Dothideomycetidae</taxon>
        <taxon>Mycosphaerellales</taxon>
        <taxon>Teratosphaeriaceae</taxon>
        <taxon>Elasticomyces</taxon>
    </lineage>
</organism>
<evidence type="ECO:0000259" key="4">
    <source>
        <dbReference type="Pfam" id="PF18972"/>
    </source>
</evidence>